<dbReference type="Pfam" id="PF01607">
    <property type="entry name" value="CBM_14"/>
    <property type="match status" value="2"/>
</dbReference>
<evidence type="ECO:0000256" key="2">
    <source>
        <dbReference type="ARBA" id="ARBA00022729"/>
    </source>
</evidence>
<evidence type="ECO:0000256" key="5">
    <source>
        <dbReference type="ARBA" id="ARBA00023180"/>
    </source>
</evidence>
<keyword evidence="3" id="KW-0677">Repeat</keyword>
<feature type="compositionally biased region" description="Basic and acidic residues" evidence="6">
    <location>
        <begin position="383"/>
        <end position="397"/>
    </location>
</feature>
<dbReference type="SUPFAM" id="SSF57625">
    <property type="entry name" value="Invertebrate chitin-binding proteins"/>
    <property type="match status" value="4"/>
</dbReference>
<feature type="chain" id="PRO_5004311050" evidence="7">
    <location>
        <begin position="17"/>
        <end position="397"/>
    </location>
</feature>
<dbReference type="PANTHER" id="PTHR23301:SF106">
    <property type="entry name" value="CHITIN-BINDING TYPE-2 DOMAIN-CONTAINING PROTEIN-RELATED"/>
    <property type="match status" value="1"/>
</dbReference>
<organism evidence="9">
    <name type="scientific">Ctenocephalides felis</name>
    <name type="common">Cat flea</name>
    <dbReference type="NCBI Taxonomy" id="7515"/>
    <lineage>
        <taxon>Eukaryota</taxon>
        <taxon>Metazoa</taxon>
        <taxon>Ecdysozoa</taxon>
        <taxon>Arthropoda</taxon>
        <taxon>Hexapoda</taxon>
        <taxon>Insecta</taxon>
        <taxon>Pterygota</taxon>
        <taxon>Neoptera</taxon>
        <taxon>Endopterygota</taxon>
        <taxon>Siphonaptera</taxon>
        <taxon>Pulicidae</taxon>
        <taxon>Archaeopsyllinae</taxon>
        <taxon>Ctenocephalides</taxon>
    </lineage>
</organism>
<feature type="domain" description="Chitin-binding type-2" evidence="8">
    <location>
        <begin position="122"/>
        <end position="183"/>
    </location>
</feature>
<evidence type="ECO:0000256" key="4">
    <source>
        <dbReference type="ARBA" id="ARBA00023157"/>
    </source>
</evidence>
<dbReference type="InterPro" id="IPR002557">
    <property type="entry name" value="Chitin-bd_dom"/>
</dbReference>
<keyword evidence="2 7" id="KW-0732">Signal</keyword>
<dbReference type="GO" id="GO:0008061">
    <property type="term" value="F:chitin binding"/>
    <property type="evidence" value="ECO:0007669"/>
    <property type="project" value="UniProtKB-KW"/>
</dbReference>
<dbReference type="AlphaFoldDB" id="Q8N0M5"/>
<name>Q8N0M5_CTEFE</name>
<feature type="domain" description="Chitin-binding type-2" evidence="8">
    <location>
        <begin position="38"/>
        <end position="99"/>
    </location>
</feature>
<evidence type="ECO:0000313" key="9">
    <source>
        <dbReference type="EMBL" id="AAM21358.1"/>
    </source>
</evidence>
<evidence type="ECO:0000256" key="3">
    <source>
        <dbReference type="ARBA" id="ARBA00022737"/>
    </source>
</evidence>
<dbReference type="OrthoDB" id="6678041at2759"/>
<protein>
    <submittedName>
        <fullName evidence="9">Mucin-like protein 2</fullName>
    </submittedName>
</protein>
<dbReference type="PANTHER" id="PTHR23301">
    <property type="entry name" value="CHITIN BINDING PERITROPHIN-A"/>
    <property type="match status" value="1"/>
</dbReference>
<evidence type="ECO:0000256" key="7">
    <source>
        <dbReference type="SAM" id="SignalP"/>
    </source>
</evidence>
<sequence>MKLLLVLLATFSCTLSLESQELIPVETNSSSVRIWQQPFICPRVGLFRDPLDPTCKRYYKCKLGLNGALQSGHFLCPWNLYISEFYQRCVGPTYSECLITPLPPPIVPTTTTTTTTPAPPPLFSCVQEGMFIDPYDSTCKGYYKCALKAGGGFSVARYNCPGSTYFSSTYQQCVVASLSECLRNPPAPWQPPTPPPIYNCVQSGSFADPADKTCKVYFECVRLSGGNFNVGRFTCAGQTYFSALYQQCVQAPLSECLATAAPPPPPPGPGPSQPFACVRTGLFLDYTDNSCKWYYECTLNAQGVFDVARYACAAELYFNSVLQQCVPAYQSDCLGASVTSSPSIPSLPSLPSFPTLPTSSPTAGFPFGRKSLDMQTKTGTKCTKGEVSKDDLNSTCT</sequence>
<feature type="signal peptide" evidence="7">
    <location>
        <begin position="1"/>
        <end position="16"/>
    </location>
</feature>
<feature type="region of interest" description="Disordered" evidence="6">
    <location>
        <begin position="377"/>
        <end position="397"/>
    </location>
</feature>
<keyword evidence="1" id="KW-0147">Chitin-binding</keyword>
<feature type="domain" description="Chitin-binding type-2" evidence="8">
    <location>
        <begin position="197"/>
        <end position="258"/>
    </location>
</feature>
<dbReference type="GO" id="GO:0005576">
    <property type="term" value="C:extracellular region"/>
    <property type="evidence" value="ECO:0007669"/>
    <property type="project" value="InterPro"/>
</dbReference>
<dbReference type="InterPro" id="IPR051940">
    <property type="entry name" value="Chitin_bind-dev_reg"/>
</dbReference>
<feature type="domain" description="Chitin-binding type-2" evidence="8">
    <location>
        <begin position="274"/>
        <end position="335"/>
    </location>
</feature>
<accession>Q8N0M5</accession>
<dbReference type="PROSITE" id="PS50940">
    <property type="entry name" value="CHIT_BIND_II"/>
    <property type="match status" value="4"/>
</dbReference>
<evidence type="ECO:0000256" key="1">
    <source>
        <dbReference type="ARBA" id="ARBA00022669"/>
    </source>
</evidence>
<reference evidence="9" key="1">
    <citation type="journal article" date="2003" name="Insect Biochem. Mol. Biol.">
        <title>Cloning and characterization of five cDNAs encoding peritrophin-A domains from the cat flea, Ctenocephalides felis.</title>
        <authorList>
            <person name="Gaines P.J."/>
            <person name="Walmsley S.J."/>
            <person name="Wisnewski N."/>
        </authorList>
    </citation>
    <scope>NUCLEOTIDE SEQUENCE</scope>
</reference>
<dbReference type="RefSeq" id="XP_026468455.1">
    <property type="nucleotide sequence ID" value="XM_026612670.1"/>
</dbReference>
<dbReference type="GeneID" id="113372342"/>
<keyword evidence="5" id="KW-0325">Glycoprotein</keyword>
<evidence type="ECO:0000259" key="8">
    <source>
        <dbReference type="PROSITE" id="PS50940"/>
    </source>
</evidence>
<proteinExistence type="evidence at transcript level"/>
<dbReference type="InterPro" id="IPR036508">
    <property type="entry name" value="Chitin-bd_dom_sf"/>
</dbReference>
<keyword evidence="4" id="KW-1015">Disulfide bond</keyword>
<dbReference type="KEGG" id="cfel:113372342"/>
<evidence type="ECO:0000256" key="6">
    <source>
        <dbReference type="SAM" id="MobiDB-lite"/>
    </source>
</evidence>
<dbReference type="SMART" id="SM00494">
    <property type="entry name" value="ChtBD2"/>
    <property type="match status" value="4"/>
</dbReference>
<dbReference type="EMBL" id="AF373883">
    <property type="protein sequence ID" value="AAM21358.1"/>
    <property type="molecule type" value="mRNA"/>
</dbReference>
<dbReference type="Gene3D" id="2.170.140.10">
    <property type="entry name" value="Chitin binding domain"/>
    <property type="match status" value="2"/>
</dbReference>